<dbReference type="RefSeq" id="WP_108949048.1">
    <property type="nucleotide sequence ID" value="NZ_CP022187.1"/>
</dbReference>
<accession>A0A2U8GP00</accession>
<reference evidence="3 4" key="1">
    <citation type="submission" date="2017-06" db="EMBL/GenBank/DDBJ databases">
        <title>Azoarcus.</title>
        <authorList>
            <person name="Woo J.-H."/>
            <person name="Kim H.-S."/>
        </authorList>
    </citation>
    <scope>NUCLEOTIDE SEQUENCE [LARGE SCALE GENOMIC DNA]</scope>
    <source>
        <strain evidence="3 4">TSPY31</strain>
    </source>
</reference>
<name>A0A2U8GP00_9RHOO</name>
<gene>
    <name evidence="3" type="ORF">CEW83_09060</name>
</gene>
<dbReference type="Gene3D" id="3.10.450.40">
    <property type="match status" value="1"/>
</dbReference>
<evidence type="ECO:0000256" key="1">
    <source>
        <dbReference type="SAM" id="SignalP"/>
    </source>
</evidence>
<dbReference type="InterPro" id="IPR025711">
    <property type="entry name" value="PepSY"/>
</dbReference>
<organism evidence="3 4">
    <name type="scientific">Parazoarcus communis</name>
    <dbReference type="NCBI Taxonomy" id="41977"/>
    <lineage>
        <taxon>Bacteria</taxon>
        <taxon>Pseudomonadati</taxon>
        <taxon>Pseudomonadota</taxon>
        <taxon>Betaproteobacteria</taxon>
        <taxon>Rhodocyclales</taxon>
        <taxon>Zoogloeaceae</taxon>
        <taxon>Parazoarcus</taxon>
    </lineage>
</organism>
<sequence>MRSFAARLLAPLLSMAVLCSAAVSMPARASDAHDHDRARRALEAGEVIPLRDIIERVEQSHPGQIIEIELERDDGRWLYELKLLRDDGSMARLLVDAKDGSVLSVRGRRTGDERSKEERH</sequence>
<evidence type="ECO:0000313" key="3">
    <source>
        <dbReference type="EMBL" id="AWI75341.1"/>
    </source>
</evidence>
<feature type="domain" description="PepSY" evidence="2">
    <location>
        <begin position="48"/>
        <end position="105"/>
    </location>
</feature>
<keyword evidence="1" id="KW-0732">Signal</keyword>
<dbReference type="Proteomes" id="UP000244930">
    <property type="component" value="Chromosome"/>
</dbReference>
<keyword evidence="4" id="KW-1185">Reference proteome</keyword>
<dbReference type="KEGG" id="acom:CEW83_09060"/>
<evidence type="ECO:0000259" key="2">
    <source>
        <dbReference type="Pfam" id="PF03413"/>
    </source>
</evidence>
<dbReference type="AlphaFoldDB" id="A0A2U8GP00"/>
<feature type="signal peptide" evidence="1">
    <location>
        <begin position="1"/>
        <end position="29"/>
    </location>
</feature>
<feature type="chain" id="PRO_5016177578" description="PepSY domain-containing protein" evidence="1">
    <location>
        <begin position="30"/>
        <end position="120"/>
    </location>
</feature>
<proteinExistence type="predicted"/>
<evidence type="ECO:0000313" key="4">
    <source>
        <dbReference type="Proteomes" id="UP000244930"/>
    </source>
</evidence>
<dbReference type="Pfam" id="PF03413">
    <property type="entry name" value="PepSY"/>
    <property type="match status" value="1"/>
</dbReference>
<protein>
    <recommendedName>
        <fullName evidence="2">PepSY domain-containing protein</fullName>
    </recommendedName>
</protein>
<dbReference type="EMBL" id="CP022187">
    <property type="protein sequence ID" value="AWI75341.1"/>
    <property type="molecule type" value="Genomic_DNA"/>
</dbReference>